<protein>
    <submittedName>
        <fullName evidence="6">Uncharacterized protein</fullName>
    </submittedName>
</protein>
<keyword evidence="4 5" id="KW-0472">Membrane</keyword>
<keyword evidence="7" id="KW-1185">Reference proteome</keyword>
<dbReference type="Proteomes" id="UP000301737">
    <property type="component" value="Unassembled WGS sequence"/>
</dbReference>
<dbReference type="PANTHER" id="PTHR23423">
    <property type="entry name" value="ORGANIC SOLUTE TRANSPORTER-RELATED"/>
    <property type="match status" value="1"/>
</dbReference>
<feature type="transmembrane region" description="Helical" evidence="5">
    <location>
        <begin position="171"/>
        <end position="195"/>
    </location>
</feature>
<dbReference type="EMBL" id="BIMX01000002">
    <property type="protein sequence ID" value="GCE97480.1"/>
    <property type="molecule type" value="Genomic_DNA"/>
</dbReference>
<dbReference type="OrthoDB" id="5348404at2759"/>
<gene>
    <name evidence="6" type="ORF">ZYGM_002022</name>
</gene>
<evidence type="ECO:0000256" key="2">
    <source>
        <dbReference type="ARBA" id="ARBA00022692"/>
    </source>
</evidence>
<reference evidence="6 7" key="1">
    <citation type="submission" date="2019-01" db="EMBL/GenBank/DDBJ databases">
        <title>Draft Genome Sequencing of Zygosaccharomyces mellis Ca-7.</title>
        <authorList>
            <person name="Shiwa Y."/>
            <person name="Kanesaki Y."/>
            <person name="Ishige T."/>
            <person name="Mura K."/>
            <person name="Hori T."/>
            <person name="Tamura T."/>
        </authorList>
    </citation>
    <scope>NUCLEOTIDE SEQUENCE [LARGE SCALE GENOMIC DNA]</scope>
    <source>
        <strain evidence="6 7">Ca-7</strain>
    </source>
</reference>
<evidence type="ECO:0000256" key="5">
    <source>
        <dbReference type="SAM" id="Phobius"/>
    </source>
</evidence>
<evidence type="ECO:0000256" key="1">
    <source>
        <dbReference type="ARBA" id="ARBA00004141"/>
    </source>
</evidence>
<feature type="transmembrane region" description="Helical" evidence="5">
    <location>
        <begin position="84"/>
        <end position="104"/>
    </location>
</feature>
<accession>A0A4C2DZX4</accession>
<dbReference type="AlphaFoldDB" id="A0A4C2DZX4"/>
<keyword evidence="2 5" id="KW-0812">Transmembrane</keyword>
<dbReference type="InterPro" id="IPR005178">
    <property type="entry name" value="Ostalpha/TMEM184C"/>
</dbReference>
<feature type="transmembrane region" description="Helical" evidence="5">
    <location>
        <begin position="207"/>
        <end position="227"/>
    </location>
</feature>
<evidence type="ECO:0000313" key="6">
    <source>
        <dbReference type="EMBL" id="GCE97480.1"/>
    </source>
</evidence>
<comment type="subcellular location">
    <subcellularLocation>
        <location evidence="1">Membrane</location>
        <topology evidence="1">Multi-pass membrane protein</topology>
    </subcellularLocation>
</comment>
<dbReference type="SMART" id="SM01417">
    <property type="entry name" value="Solute_trans_a"/>
    <property type="match status" value="1"/>
</dbReference>
<feature type="transmembrane region" description="Helical" evidence="5">
    <location>
        <begin position="239"/>
        <end position="262"/>
    </location>
</feature>
<keyword evidence="3 5" id="KW-1133">Transmembrane helix</keyword>
<evidence type="ECO:0000313" key="7">
    <source>
        <dbReference type="Proteomes" id="UP000301737"/>
    </source>
</evidence>
<feature type="transmembrane region" description="Helical" evidence="5">
    <location>
        <begin position="45"/>
        <end position="64"/>
    </location>
</feature>
<name>A0A4C2DZX4_9SACH</name>
<sequence length="421" mass="48798">MVEAVQLPWWWQELCEASTVISLVITVYAITMHFLNYRKPHEQRLVVRIQLIVPVFVVTSLVAIKFPEFCQFYLDPVREVYEAFVIYTFFSLLVLVLGGEHRIITEICLSHRPSTHAIPFFGRYLGKIDLSYPEDFLMVKRGILQYVWFKPFYCSCNLLCLLFDFSRLNLILVVIYNISVTWSLYNLAIFWRCLYEDLRPFNPWGKFLCVKVVIFASYWQSMVIMILDSKGIINGGYAGFVYQNGLLCMEMTGFAILHLITFPWDEYSSAVMPHCARMNYIYAIRDCFGGRDLKSDFGKTIRGQSYYNCRNFDPAADSVLIAKADADSRLIRITQGLRFENRGQDRHWIGYGCTDNRGSSGSSGMRRSSVKEEPWDNATVAHEYLPTDPNYPVSADLATRHRNSRRMKDLRRNINSRASAV</sequence>
<comment type="caution">
    <text evidence="6">The sequence shown here is derived from an EMBL/GenBank/DDBJ whole genome shotgun (WGS) entry which is preliminary data.</text>
</comment>
<evidence type="ECO:0000256" key="4">
    <source>
        <dbReference type="ARBA" id="ARBA00023136"/>
    </source>
</evidence>
<dbReference type="GO" id="GO:0016020">
    <property type="term" value="C:membrane"/>
    <property type="evidence" value="ECO:0007669"/>
    <property type="project" value="UniProtKB-SubCell"/>
</dbReference>
<dbReference type="Pfam" id="PF03619">
    <property type="entry name" value="Solute_trans_a"/>
    <property type="match status" value="1"/>
</dbReference>
<evidence type="ECO:0000256" key="3">
    <source>
        <dbReference type="ARBA" id="ARBA00022989"/>
    </source>
</evidence>
<proteinExistence type="predicted"/>
<feature type="transmembrane region" description="Helical" evidence="5">
    <location>
        <begin position="20"/>
        <end position="38"/>
    </location>
</feature>
<organism evidence="6 7">
    <name type="scientific">Zygosaccharomyces mellis</name>
    <dbReference type="NCBI Taxonomy" id="42258"/>
    <lineage>
        <taxon>Eukaryota</taxon>
        <taxon>Fungi</taxon>
        <taxon>Dikarya</taxon>
        <taxon>Ascomycota</taxon>
        <taxon>Saccharomycotina</taxon>
        <taxon>Saccharomycetes</taxon>
        <taxon>Saccharomycetales</taxon>
        <taxon>Saccharomycetaceae</taxon>
        <taxon>Zygosaccharomyces</taxon>
    </lineage>
</organism>